<dbReference type="Pfam" id="PF04024">
    <property type="entry name" value="PspC"/>
    <property type="match status" value="1"/>
</dbReference>
<dbReference type="EMBL" id="AP018694">
    <property type="protein sequence ID" value="BBE20697.1"/>
    <property type="molecule type" value="Genomic_DNA"/>
</dbReference>
<keyword evidence="5 6" id="KW-0472">Membrane</keyword>
<evidence type="ECO:0000256" key="3">
    <source>
        <dbReference type="ARBA" id="ARBA00022692"/>
    </source>
</evidence>
<keyword evidence="4 6" id="KW-1133">Transmembrane helix</keyword>
<dbReference type="InterPro" id="IPR007168">
    <property type="entry name" value="Phageshock_PspC_N"/>
</dbReference>
<dbReference type="RefSeq" id="WP_318348804.1">
    <property type="nucleotide sequence ID" value="NZ_AP018694.1"/>
</dbReference>
<comment type="subcellular location">
    <subcellularLocation>
        <location evidence="1">Cell membrane</location>
        <topology evidence="1">Single-pass membrane protein</topology>
    </subcellularLocation>
</comment>
<name>A0A5K7SGZ1_9BACT</name>
<dbReference type="PANTHER" id="PTHR33885">
    <property type="entry name" value="PHAGE SHOCK PROTEIN C"/>
    <property type="match status" value="1"/>
</dbReference>
<dbReference type="GO" id="GO:0005886">
    <property type="term" value="C:plasma membrane"/>
    <property type="evidence" value="ECO:0007669"/>
    <property type="project" value="UniProtKB-SubCell"/>
</dbReference>
<dbReference type="InterPro" id="IPR052027">
    <property type="entry name" value="PspC"/>
</dbReference>
<reference evidence="8" key="1">
    <citation type="journal article" date="2020" name="Int. J. Syst. Evol. Microbiol.">
        <title>Aquipluma nitroreducens gen. nov. sp. nov., a novel facultatively anaerobic bacterium isolated from a freshwater lake.</title>
        <authorList>
            <person name="Watanabe M."/>
            <person name="Kojima H."/>
            <person name="Fukui M."/>
        </authorList>
    </citation>
    <scope>NUCLEOTIDE SEQUENCE</scope>
    <source>
        <strain evidence="8">MeG22</strain>
    </source>
</reference>
<keyword evidence="9" id="KW-1185">Reference proteome</keyword>
<dbReference type="AlphaFoldDB" id="A0A5K7SGZ1"/>
<feature type="domain" description="Phage shock protein PspC N-terminal" evidence="7">
    <location>
        <begin position="5"/>
        <end position="61"/>
    </location>
</feature>
<evidence type="ECO:0000256" key="2">
    <source>
        <dbReference type="ARBA" id="ARBA00022475"/>
    </source>
</evidence>
<sequence>MTSPKRLYRSKEKKIGGVCAGLADYFDIDPTIMRVLFVVIAFLGGASLLAYLIMWIIVPEEKSF</sequence>
<proteinExistence type="predicted"/>
<evidence type="ECO:0000259" key="7">
    <source>
        <dbReference type="Pfam" id="PF04024"/>
    </source>
</evidence>
<dbReference type="Proteomes" id="UP001193389">
    <property type="component" value="Chromosome"/>
</dbReference>
<keyword evidence="2" id="KW-1003">Cell membrane</keyword>
<dbReference type="KEGG" id="anf:AQPE_4891"/>
<organism evidence="8 9">
    <name type="scientific">Aquipluma nitroreducens</name>
    <dbReference type="NCBI Taxonomy" id="2010828"/>
    <lineage>
        <taxon>Bacteria</taxon>
        <taxon>Pseudomonadati</taxon>
        <taxon>Bacteroidota</taxon>
        <taxon>Bacteroidia</taxon>
        <taxon>Marinilabiliales</taxon>
        <taxon>Prolixibacteraceae</taxon>
        <taxon>Aquipluma</taxon>
    </lineage>
</organism>
<evidence type="ECO:0000256" key="1">
    <source>
        <dbReference type="ARBA" id="ARBA00004162"/>
    </source>
</evidence>
<keyword evidence="3 6" id="KW-0812">Transmembrane</keyword>
<evidence type="ECO:0000256" key="4">
    <source>
        <dbReference type="ARBA" id="ARBA00022989"/>
    </source>
</evidence>
<feature type="transmembrane region" description="Helical" evidence="6">
    <location>
        <begin position="35"/>
        <end position="58"/>
    </location>
</feature>
<gene>
    <name evidence="8" type="ORF">AQPE_4891</name>
</gene>
<evidence type="ECO:0000256" key="5">
    <source>
        <dbReference type="ARBA" id="ARBA00023136"/>
    </source>
</evidence>
<protein>
    <submittedName>
        <fullName evidence="8">PspC domain protein</fullName>
    </submittedName>
</protein>
<evidence type="ECO:0000313" key="9">
    <source>
        <dbReference type="Proteomes" id="UP001193389"/>
    </source>
</evidence>
<dbReference type="PANTHER" id="PTHR33885:SF3">
    <property type="entry name" value="PHAGE SHOCK PROTEIN C"/>
    <property type="match status" value="1"/>
</dbReference>
<accession>A0A5K7SGZ1</accession>
<evidence type="ECO:0000256" key="6">
    <source>
        <dbReference type="SAM" id="Phobius"/>
    </source>
</evidence>
<evidence type="ECO:0000313" key="8">
    <source>
        <dbReference type="EMBL" id="BBE20697.1"/>
    </source>
</evidence>